<dbReference type="AlphaFoldDB" id="A0AAV7SL83"/>
<dbReference type="InterPro" id="IPR039008">
    <property type="entry name" value="IF_rod_dom"/>
</dbReference>
<proteinExistence type="predicted"/>
<evidence type="ECO:0000256" key="2">
    <source>
        <dbReference type="ARBA" id="ARBA00023054"/>
    </source>
</evidence>
<dbReference type="InterPro" id="IPR042840">
    <property type="entry name" value="LMNTD1"/>
</dbReference>
<comment type="caution">
    <text evidence="6">The sequence shown here is derived from an EMBL/GenBank/DDBJ whole genome shotgun (WGS) entry which is preliminary data.</text>
</comment>
<keyword evidence="2 3" id="KW-0175">Coiled coil</keyword>
<dbReference type="GO" id="GO:0005882">
    <property type="term" value="C:intermediate filament"/>
    <property type="evidence" value="ECO:0007669"/>
    <property type="project" value="UniProtKB-KW"/>
</dbReference>
<dbReference type="Gene3D" id="2.60.40.1260">
    <property type="entry name" value="Lamin Tail domain"/>
    <property type="match status" value="1"/>
</dbReference>
<gene>
    <name evidence="6" type="ORF">NDU88_005230</name>
</gene>
<reference evidence="6" key="1">
    <citation type="journal article" date="2022" name="bioRxiv">
        <title>Sequencing and chromosome-scale assembly of the giantPleurodeles waltlgenome.</title>
        <authorList>
            <person name="Brown T."/>
            <person name="Elewa A."/>
            <person name="Iarovenko S."/>
            <person name="Subramanian E."/>
            <person name="Araus A.J."/>
            <person name="Petzold A."/>
            <person name="Susuki M."/>
            <person name="Suzuki K.-i.T."/>
            <person name="Hayashi T."/>
            <person name="Toyoda A."/>
            <person name="Oliveira C."/>
            <person name="Osipova E."/>
            <person name="Leigh N.D."/>
            <person name="Simon A."/>
            <person name="Yun M.H."/>
        </authorList>
    </citation>
    <scope>NUCLEOTIDE SEQUENCE</scope>
    <source>
        <strain evidence="6">20211129_DDA</strain>
        <tissue evidence="6">Liver</tissue>
    </source>
</reference>
<dbReference type="Pfam" id="PF00038">
    <property type="entry name" value="Filament"/>
    <property type="match status" value="1"/>
</dbReference>
<feature type="compositionally biased region" description="Polar residues" evidence="4">
    <location>
        <begin position="455"/>
        <end position="466"/>
    </location>
</feature>
<dbReference type="EMBL" id="JANPWB010000008">
    <property type="protein sequence ID" value="KAJ1164796.1"/>
    <property type="molecule type" value="Genomic_DNA"/>
</dbReference>
<organism evidence="6 7">
    <name type="scientific">Pleurodeles waltl</name>
    <name type="common">Iberian ribbed newt</name>
    <dbReference type="NCBI Taxonomy" id="8319"/>
    <lineage>
        <taxon>Eukaryota</taxon>
        <taxon>Metazoa</taxon>
        <taxon>Chordata</taxon>
        <taxon>Craniata</taxon>
        <taxon>Vertebrata</taxon>
        <taxon>Euteleostomi</taxon>
        <taxon>Amphibia</taxon>
        <taxon>Batrachia</taxon>
        <taxon>Caudata</taxon>
        <taxon>Salamandroidea</taxon>
        <taxon>Salamandridae</taxon>
        <taxon>Pleurodelinae</taxon>
        <taxon>Pleurodeles</taxon>
    </lineage>
</organism>
<feature type="coiled-coil region" evidence="3">
    <location>
        <begin position="22"/>
        <end position="167"/>
    </location>
</feature>
<sequence>MAATEALSSGAVGNRLSEKAHLQDLNERFSNYIKNVRTLRDHLRQTDSSSRIHRLEEEVNAARNMYDQEINTLREQLNLSSRDRSRVEISSRQNSQLATEYQDRLINLNAELMKKDEELRNLQLYVAQKEADVLALRTSRSSPLVQLDLAKRELEDLQRNIMMCQKKYEEEYAMRQKLQEQVWECKDQLQYEKDLHLKESQDMRERVARSEMLVLQLEEKLRAVSKPDPVLIETVQKIQESSEAEMRRFQEETVHVYNQNLMELQMRLNNDQLMLEQVQEENKHLHRHVDSLTSEISSLGKKLLAEEVNNSAFIDKLELEHLRSLQQIRSLEARLEEMQDLLLAKMKALDSYQETNVSLQNELKFLKEMLDEEEQNMEHMQIQQSSGILSLPTVTSSCLVDSQTTFQNIVPEAPKPCLPDVDASLPPINKVSPPKSSASDRSTRTLANTEDKQLADQSSTGIQQADSLPVLDTNALGQGPDYFKSLFSDFKKEASDHRFLEQREISSSAEQVYNAATSSATGNIKIAEVHMDGYFVRLFNCSLDKEEDIGGYLLQQNVRGYPVSSYRFPPKIRVKANTAIMVWAAEANVTHNSPTDLVWKELSKFRTGPDYTTILCKPSGQAVAWYTPVRWSKPSAYQKCDTEEEAQNNSQHTVMMEKDHIGKVHEQSGPGKMQSKPSTPMLETTHRHQMEGATPVLIKREKGPPKILPPISSPWTQSTAFPTHPDYAISRTSAMGNDGSSQCRQSRAQTAIPDRPSGK</sequence>
<keyword evidence="1" id="KW-0403">Intermediate filament</keyword>
<evidence type="ECO:0000313" key="7">
    <source>
        <dbReference type="Proteomes" id="UP001066276"/>
    </source>
</evidence>
<feature type="region of interest" description="Disordered" evidence="4">
    <location>
        <begin position="420"/>
        <end position="466"/>
    </location>
</feature>
<dbReference type="InterPro" id="IPR001322">
    <property type="entry name" value="Lamin_tail_dom"/>
</dbReference>
<feature type="region of interest" description="Disordered" evidence="4">
    <location>
        <begin position="710"/>
        <end position="759"/>
    </location>
</feature>
<feature type="compositionally biased region" description="Polar residues" evidence="4">
    <location>
        <begin position="730"/>
        <end position="749"/>
    </location>
</feature>
<dbReference type="PANTHER" id="PTHR47012">
    <property type="entry name" value="LAMIN TAIL DOMAIN-CONTAINING PROTEIN 1"/>
    <property type="match status" value="1"/>
</dbReference>
<dbReference type="InterPro" id="IPR036415">
    <property type="entry name" value="Lamin_tail_dom_sf"/>
</dbReference>
<evidence type="ECO:0000256" key="1">
    <source>
        <dbReference type="ARBA" id="ARBA00022754"/>
    </source>
</evidence>
<evidence type="ECO:0000256" key="3">
    <source>
        <dbReference type="SAM" id="Coils"/>
    </source>
</evidence>
<dbReference type="GO" id="GO:0005737">
    <property type="term" value="C:cytoplasm"/>
    <property type="evidence" value="ECO:0007669"/>
    <property type="project" value="TreeGrafter"/>
</dbReference>
<keyword evidence="7" id="KW-1185">Reference proteome</keyword>
<dbReference type="SUPFAM" id="SSF74853">
    <property type="entry name" value="Lamin A/C globular tail domain"/>
    <property type="match status" value="1"/>
</dbReference>
<feature type="domain" description="LTD" evidence="5">
    <location>
        <begin position="512"/>
        <end position="630"/>
    </location>
</feature>
<dbReference type="PANTHER" id="PTHR47012:SF1">
    <property type="entry name" value="LAMIN TAIL DOMAIN-CONTAINING PROTEIN 1"/>
    <property type="match status" value="1"/>
</dbReference>
<dbReference type="GO" id="GO:0005635">
    <property type="term" value="C:nuclear envelope"/>
    <property type="evidence" value="ECO:0007669"/>
    <property type="project" value="TreeGrafter"/>
</dbReference>
<feature type="compositionally biased region" description="Polar residues" evidence="4">
    <location>
        <begin position="434"/>
        <end position="448"/>
    </location>
</feature>
<dbReference type="PROSITE" id="PS51841">
    <property type="entry name" value="LTD"/>
    <property type="match status" value="1"/>
</dbReference>
<protein>
    <recommendedName>
        <fullName evidence="5">LTD domain-containing protein</fullName>
    </recommendedName>
</protein>
<evidence type="ECO:0000313" key="6">
    <source>
        <dbReference type="EMBL" id="KAJ1164796.1"/>
    </source>
</evidence>
<feature type="coiled-coil region" evidence="3">
    <location>
        <begin position="200"/>
        <end position="383"/>
    </location>
</feature>
<dbReference type="Proteomes" id="UP001066276">
    <property type="component" value="Chromosome 4_2"/>
</dbReference>
<dbReference type="Pfam" id="PF00932">
    <property type="entry name" value="LTD"/>
    <property type="match status" value="1"/>
</dbReference>
<accession>A0AAV7SL83</accession>
<evidence type="ECO:0000259" key="5">
    <source>
        <dbReference type="PROSITE" id="PS51841"/>
    </source>
</evidence>
<evidence type="ECO:0000256" key="4">
    <source>
        <dbReference type="SAM" id="MobiDB-lite"/>
    </source>
</evidence>
<name>A0AAV7SL83_PLEWA</name>